<evidence type="ECO:0000313" key="5">
    <source>
        <dbReference type="EMBL" id="MFD2762226.1"/>
    </source>
</evidence>
<keyword evidence="1 2" id="KW-0238">DNA-binding</keyword>
<organism evidence="5 6">
    <name type="scientific">Lentibacillus juripiscarius</name>
    <dbReference type="NCBI Taxonomy" id="257446"/>
    <lineage>
        <taxon>Bacteria</taxon>
        <taxon>Bacillati</taxon>
        <taxon>Bacillota</taxon>
        <taxon>Bacilli</taxon>
        <taxon>Bacillales</taxon>
        <taxon>Bacillaceae</taxon>
        <taxon>Lentibacillus</taxon>
    </lineage>
</organism>
<dbReference type="Pfam" id="PF02735">
    <property type="entry name" value="Ku"/>
    <property type="match status" value="1"/>
</dbReference>
<dbReference type="RefSeq" id="WP_382395518.1">
    <property type="nucleotide sequence ID" value="NZ_JBHUNA010000039.1"/>
</dbReference>
<feature type="compositionally biased region" description="Basic and acidic residues" evidence="3">
    <location>
        <begin position="226"/>
        <end position="241"/>
    </location>
</feature>
<comment type="similarity">
    <text evidence="2">Belongs to the prokaryotic Ku family.</text>
</comment>
<evidence type="ECO:0000313" key="6">
    <source>
        <dbReference type="Proteomes" id="UP001597502"/>
    </source>
</evidence>
<dbReference type="SMART" id="SM00559">
    <property type="entry name" value="Ku78"/>
    <property type="match status" value="1"/>
</dbReference>
<comment type="function">
    <text evidence="2">With LigD forms a non-homologous end joining (NHEJ) DNA repair enzyme, which repairs dsDNA breaks with reduced fidelity. Binds linear dsDNA with 5'- and 3'- overhangs but not closed circular dsDNA nor ssDNA. Recruits and stimulates the ligase activity of LigD.</text>
</comment>
<dbReference type="EMBL" id="JBHUNA010000039">
    <property type="protein sequence ID" value="MFD2762226.1"/>
    <property type="molecule type" value="Genomic_DNA"/>
</dbReference>
<sequence length="285" mass="32574">MHTMWKGTISFGLVNIPVKMHAATENKDVKLRNLHKECQTPVKYERVCPNCDREVENDEIVKAYEYAKNKFVVLDDEELENLKKEQTDKAVEIMDFVELEEIDPIYFEKSYYLSPDEGGAKSYGLLRSALKDSGKIGVAKIMIRSKEQLAVIRIYENTLVAETIHYPDEVRNVKDVPNVPEADNADEKELETAKMLIDQLSAEFDPEKYEDEYRTALLDLIEEKKEGDKVTTATDQEKPKPDNVTNLMDALQKSLDRAKDDKPTKTKQKTGKKAATPKKKIAKAK</sequence>
<name>A0ABW5V891_9BACI</name>
<feature type="region of interest" description="Disordered" evidence="3">
    <location>
        <begin position="226"/>
        <end position="285"/>
    </location>
</feature>
<comment type="subunit">
    <text evidence="2">Homodimer. Interacts with LigD.</text>
</comment>
<evidence type="ECO:0000259" key="4">
    <source>
        <dbReference type="SMART" id="SM00559"/>
    </source>
</evidence>
<evidence type="ECO:0000256" key="3">
    <source>
        <dbReference type="SAM" id="MobiDB-lite"/>
    </source>
</evidence>
<dbReference type="PANTHER" id="PTHR41251:SF1">
    <property type="entry name" value="NON-HOMOLOGOUS END JOINING PROTEIN KU"/>
    <property type="match status" value="1"/>
</dbReference>
<feature type="domain" description="Ku" evidence="4">
    <location>
        <begin position="52"/>
        <end position="181"/>
    </location>
</feature>
<feature type="compositionally biased region" description="Basic residues" evidence="3">
    <location>
        <begin position="265"/>
        <end position="285"/>
    </location>
</feature>
<evidence type="ECO:0000256" key="1">
    <source>
        <dbReference type="ARBA" id="ARBA00023125"/>
    </source>
</evidence>
<dbReference type="Proteomes" id="UP001597502">
    <property type="component" value="Unassembled WGS sequence"/>
</dbReference>
<keyword evidence="2" id="KW-0234">DNA repair</keyword>
<protein>
    <recommendedName>
        <fullName evidence="2">Non-homologous end joining protein Ku</fullName>
    </recommendedName>
</protein>
<evidence type="ECO:0000256" key="2">
    <source>
        <dbReference type="HAMAP-Rule" id="MF_01875"/>
    </source>
</evidence>
<dbReference type="PANTHER" id="PTHR41251">
    <property type="entry name" value="NON-HOMOLOGOUS END JOINING PROTEIN KU"/>
    <property type="match status" value="1"/>
</dbReference>
<dbReference type="HAMAP" id="MF_01875">
    <property type="entry name" value="Prokaryotic_Ku"/>
    <property type="match status" value="1"/>
</dbReference>
<dbReference type="NCBIfam" id="TIGR02772">
    <property type="entry name" value="Ku_bact"/>
    <property type="match status" value="1"/>
</dbReference>
<dbReference type="PIRSF" id="PIRSF006493">
    <property type="entry name" value="Prok_Ku"/>
    <property type="match status" value="1"/>
</dbReference>
<reference evidence="6" key="1">
    <citation type="journal article" date="2019" name="Int. J. Syst. Evol. Microbiol.">
        <title>The Global Catalogue of Microorganisms (GCM) 10K type strain sequencing project: providing services to taxonomists for standard genome sequencing and annotation.</title>
        <authorList>
            <consortium name="The Broad Institute Genomics Platform"/>
            <consortium name="The Broad Institute Genome Sequencing Center for Infectious Disease"/>
            <person name="Wu L."/>
            <person name="Ma J."/>
        </authorList>
    </citation>
    <scope>NUCLEOTIDE SEQUENCE [LARGE SCALE GENOMIC DNA]</scope>
    <source>
        <strain evidence="6">TISTR 1535</strain>
    </source>
</reference>
<accession>A0ABW5V891</accession>
<feature type="compositionally biased region" description="Basic and acidic residues" evidence="3">
    <location>
        <begin position="254"/>
        <end position="264"/>
    </location>
</feature>
<dbReference type="Gene3D" id="2.40.290.10">
    <property type="match status" value="1"/>
</dbReference>
<keyword evidence="2" id="KW-0233">DNA recombination</keyword>
<dbReference type="SUPFAM" id="SSF100939">
    <property type="entry name" value="SPOC domain-like"/>
    <property type="match status" value="1"/>
</dbReference>
<proteinExistence type="inferred from homology"/>
<keyword evidence="6" id="KW-1185">Reference proteome</keyword>
<dbReference type="InterPro" id="IPR006164">
    <property type="entry name" value="DNA_bd_Ku70/Ku80"/>
</dbReference>
<keyword evidence="2" id="KW-0227">DNA damage</keyword>
<comment type="caution">
    <text evidence="5">The sequence shown here is derived from an EMBL/GenBank/DDBJ whole genome shotgun (WGS) entry which is preliminary data.</text>
</comment>
<dbReference type="InterPro" id="IPR016194">
    <property type="entry name" value="SPOC-like_C_dom_sf"/>
</dbReference>
<dbReference type="InterPro" id="IPR009187">
    <property type="entry name" value="Prok_Ku"/>
</dbReference>
<dbReference type="CDD" id="cd00789">
    <property type="entry name" value="KU_like"/>
    <property type="match status" value="1"/>
</dbReference>
<gene>
    <name evidence="2" type="primary">ku</name>
    <name evidence="5" type="ORF">ACFSUO_14805</name>
</gene>